<evidence type="ECO:0000256" key="4">
    <source>
        <dbReference type="ARBA" id="ARBA00022692"/>
    </source>
</evidence>
<keyword evidence="3" id="KW-0813">Transport</keyword>
<proteinExistence type="inferred from homology"/>
<evidence type="ECO:0000313" key="10">
    <source>
        <dbReference type="EMBL" id="KEZ22570.1"/>
    </source>
</evidence>
<evidence type="ECO:0000256" key="5">
    <source>
        <dbReference type="ARBA" id="ARBA00022927"/>
    </source>
</evidence>
<comment type="similarity">
    <text evidence="2">Belongs to the SecG family.</text>
</comment>
<dbReference type="RefSeq" id="WP_038103237.1">
    <property type="nucleotide sequence ID" value="NZ_JFDP01000070.1"/>
</dbReference>
<evidence type="ECO:0000256" key="7">
    <source>
        <dbReference type="ARBA" id="ARBA00023010"/>
    </source>
</evidence>
<evidence type="ECO:0000313" key="11">
    <source>
        <dbReference type="Proteomes" id="UP000028537"/>
    </source>
</evidence>
<feature type="transmembrane region" description="Helical" evidence="9">
    <location>
        <begin position="53"/>
        <end position="73"/>
    </location>
</feature>
<evidence type="ECO:0000256" key="3">
    <source>
        <dbReference type="ARBA" id="ARBA00022448"/>
    </source>
</evidence>
<dbReference type="AlphaFoldDB" id="A0A084EX78"/>
<evidence type="ECO:0000256" key="9">
    <source>
        <dbReference type="SAM" id="Phobius"/>
    </source>
</evidence>
<evidence type="ECO:0000256" key="8">
    <source>
        <dbReference type="ARBA" id="ARBA00023136"/>
    </source>
</evidence>
<dbReference type="Proteomes" id="UP000028537">
    <property type="component" value="Unassembled WGS sequence"/>
</dbReference>
<dbReference type="GO" id="GO:0016020">
    <property type="term" value="C:membrane"/>
    <property type="evidence" value="ECO:0007669"/>
    <property type="project" value="UniProtKB-SubCell"/>
</dbReference>
<comment type="caution">
    <text evidence="10">The sequence shown here is derived from an EMBL/GenBank/DDBJ whole genome shotgun (WGS) entry which is preliminary data.</text>
</comment>
<dbReference type="NCBIfam" id="TIGR00810">
    <property type="entry name" value="secG"/>
    <property type="match status" value="1"/>
</dbReference>
<dbReference type="InterPro" id="IPR004692">
    <property type="entry name" value="SecG"/>
</dbReference>
<dbReference type="GO" id="GO:0015450">
    <property type="term" value="F:protein-transporting ATPase activity"/>
    <property type="evidence" value="ECO:0007669"/>
    <property type="project" value="InterPro"/>
</dbReference>
<evidence type="ECO:0000256" key="2">
    <source>
        <dbReference type="ARBA" id="ARBA00008445"/>
    </source>
</evidence>
<keyword evidence="6 9" id="KW-1133">Transmembrane helix</keyword>
<protein>
    <submittedName>
        <fullName evidence="10">Preprotein translocase, SecG subunit</fullName>
    </submittedName>
</protein>
<accession>A0A084EX78</accession>
<reference evidence="10 11" key="1">
    <citation type="submission" date="2014-02" db="EMBL/GenBank/DDBJ databases">
        <title>Genome sequence of Ureaplasma diversum strain 246.</title>
        <authorList>
            <person name="Sirand-Pugnet P."/>
            <person name="Breton M."/>
            <person name="Dordet-Frisoni E."/>
            <person name="Baranowski E."/>
            <person name="Barre A."/>
            <person name="Couture C."/>
            <person name="Dupuy V."/>
            <person name="Gaurivaud P."/>
            <person name="Jacob D."/>
            <person name="Lemaitre C."/>
            <person name="Manso-Silvan L."/>
            <person name="Nikolski M."/>
            <person name="Nouvel L.-X."/>
            <person name="Poumarat F."/>
            <person name="Tardy F."/>
            <person name="Thebault P."/>
            <person name="Theil S."/>
            <person name="Citti C."/>
            <person name="Thiaucourt F."/>
            <person name="Blanchard A."/>
        </authorList>
    </citation>
    <scope>NUCLEOTIDE SEQUENCE [LARGE SCALE GENOMIC DNA]</scope>
    <source>
        <strain evidence="10 11">NCTC 246</strain>
    </source>
</reference>
<dbReference type="GO" id="GO:0009306">
    <property type="term" value="P:protein secretion"/>
    <property type="evidence" value="ECO:0007669"/>
    <property type="project" value="InterPro"/>
</dbReference>
<keyword evidence="8 9" id="KW-0472">Membrane</keyword>
<name>A0A084EX78_9BACT</name>
<comment type="subcellular location">
    <subcellularLocation>
        <location evidence="1">Membrane</location>
        <topology evidence="1">Multi-pass membrane protein</topology>
    </subcellularLocation>
</comment>
<sequence length="74" mass="8183">MALTIVLILFGVLAMIVGLLLSRTSPTGGLSSLNGQDLEIFKKTKDRGWIKGLQVFMFLLTITIILIIIFYRVG</sequence>
<keyword evidence="5" id="KW-0653">Protein transport</keyword>
<keyword evidence="11" id="KW-1185">Reference proteome</keyword>
<evidence type="ECO:0000256" key="6">
    <source>
        <dbReference type="ARBA" id="ARBA00022989"/>
    </source>
</evidence>
<keyword evidence="4 9" id="KW-0812">Transmembrane</keyword>
<keyword evidence="7" id="KW-0811">Translocation</keyword>
<dbReference type="OrthoDB" id="401067at2"/>
<organism evidence="10 11">
    <name type="scientific">Ureaplasma diversum NCTC 246</name>
    <dbReference type="NCBI Taxonomy" id="1188241"/>
    <lineage>
        <taxon>Bacteria</taxon>
        <taxon>Bacillati</taxon>
        <taxon>Mycoplasmatota</taxon>
        <taxon>Mycoplasmoidales</taxon>
        <taxon>Mycoplasmoidaceae</taxon>
        <taxon>Ureaplasma</taxon>
    </lineage>
</organism>
<dbReference type="EMBL" id="JFDP01000070">
    <property type="protein sequence ID" value="KEZ22570.1"/>
    <property type="molecule type" value="Genomic_DNA"/>
</dbReference>
<evidence type="ECO:0000256" key="1">
    <source>
        <dbReference type="ARBA" id="ARBA00004141"/>
    </source>
</evidence>
<gene>
    <name evidence="10" type="primary">secG</name>
    <name evidence="10" type="ORF">UDIV_5790</name>
</gene>
<dbReference type="eggNOG" id="ENOG502ZX2S">
    <property type="taxonomic scope" value="Bacteria"/>
</dbReference>